<organism evidence="1 2">
    <name type="scientific">Paragonimus heterotremus</name>
    <dbReference type="NCBI Taxonomy" id="100268"/>
    <lineage>
        <taxon>Eukaryota</taxon>
        <taxon>Metazoa</taxon>
        <taxon>Spiralia</taxon>
        <taxon>Lophotrochozoa</taxon>
        <taxon>Platyhelminthes</taxon>
        <taxon>Trematoda</taxon>
        <taxon>Digenea</taxon>
        <taxon>Plagiorchiida</taxon>
        <taxon>Troglotremata</taxon>
        <taxon>Troglotrematidae</taxon>
        <taxon>Paragonimus</taxon>
    </lineage>
</organism>
<gene>
    <name evidence="1" type="ORF">PHET_05479</name>
</gene>
<comment type="caution">
    <text evidence="1">The sequence shown here is derived from an EMBL/GenBank/DDBJ whole genome shotgun (WGS) entry which is preliminary data.</text>
</comment>
<dbReference type="EMBL" id="LUCH01002885">
    <property type="protein sequence ID" value="KAF5400831.1"/>
    <property type="molecule type" value="Genomic_DNA"/>
</dbReference>
<accession>A0A8J4TGJ4</accession>
<keyword evidence="2" id="KW-1185">Reference proteome</keyword>
<sequence length="55" mass="5843">MGPTAVTTSHDARVSSASITLLDGTKEPLNIPEEMLFDSVITTEAEVLQCPPATR</sequence>
<reference evidence="1" key="1">
    <citation type="submission" date="2019-05" db="EMBL/GenBank/DDBJ databases">
        <title>Annotation for the trematode Paragonimus heterotremus.</title>
        <authorList>
            <person name="Choi Y.-J."/>
        </authorList>
    </citation>
    <scope>NUCLEOTIDE SEQUENCE</scope>
    <source>
        <strain evidence="1">LC</strain>
    </source>
</reference>
<evidence type="ECO:0000313" key="2">
    <source>
        <dbReference type="Proteomes" id="UP000748531"/>
    </source>
</evidence>
<dbReference type="Proteomes" id="UP000748531">
    <property type="component" value="Unassembled WGS sequence"/>
</dbReference>
<dbReference type="AlphaFoldDB" id="A0A8J4TGJ4"/>
<name>A0A8J4TGJ4_9TREM</name>
<proteinExistence type="predicted"/>
<evidence type="ECO:0000313" key="1">
    <source>
        <dbReference type="EMBL" id="KAF5400831.1"/>
    </source>
</evidence>
<protein>
    <submittedName>
        <fullName evidence="1">Uncharacterized protein</fullName>
    </submittedName>
</protein>